<protein>
    <submittedName>
        <fullName evidence="1">Uncharacterized protein</fullName>
    </submittedName>
</protein>
<dbReference type="Proteomes" id="UP001234178">
    <property type="component" value="Unassembled WGS sequence"/>
</dbReference>
<keyword evidence="2" id="KW-1185">Reference proteome</keyword>
<evidence type="ECO:0000313" key="1">
    <source>
        <dbReference type="EMBL" id="KAK4022323.1"/>
    </source>
</evidence>
<organism evidence="1 2">
    <name type="scientific">Daphnia magna</name>
    <dbReference type="NCBI Taxonomy" id="35525"/>
    <lineage>
        <taxon>Eukaryota</taxon>
        <taxon>Metazoa</taxon>
        <taxon>Ecdysozoa</taxon>
        <taxon>Arthropoda</taxon>
        <taxon>Crustacea</taxon>
        <taxon>Branchiopoda</taxon>
        <taxon>Diplostraca</taxon>
        <taxon>Cladocera</taxon>
        <taxon>Anomopoda</taxon>
        <taxon>Daphniidae</taxon>
        <taxon>Daphnia</taxon>
    </lineage>
</organism>
<reference evidence="1 2" key="1">
    <citation type="journal article" date="2023" name="Nucleic Acids Res.">
        <title>The hologenome of Daphnia magna reveals possible DNA methylation and microbiome-mediated evolution of the host genome.</title>
        <authorList>
            <person name="Chaturvedi A."/>
            <person name="Li X."/>
            <person name="Dhandapani V."/>
            <person name="Marshall H."/>
            <person name="Kissane S."/>
            <person name="Cuenca-Cambronero M."/>
            <person name="Asole G."/>
            <person name="Calvet F."/>
            <person name="Ruiz-Romero M."/>
            <person name="Marangio P."/>
            <person name="Guigo R."/>
            <person name="Rago D."/>
            <person name="Mirbahai L."/>
            <person name="Eastwood N."/>
            <person name="Colbourne J.K."/>
            <person name="Zhou J."/>
            <person name="Mallon E."/>
            <person name="Orsini L."/>
        </authorList>
    </citation>
    <scope>NUCLEOTIDE SEQUENCE [LARGE SCALE GENOMIC DNA]</scope>
    <source>
        <strain evidence="1">LRV0_1</strain>
    </source>
</reference>
<gene>
    <name evidence="1" type="ORF">OUZ56_007794</name>
</gene>
<evidence type="ECO:0000313" key="2">
    <source>
        <dbReference type="Proteomes" id="UP001234178"/>
    </source>
</evidence>
<name>A0ABR0AB12_9CRUS</name>
<accession>A0ABR0AB12</accession>
<dbReference type="EMBL" id="JAOYFB010000037">
    <property type="protein sequence ID" value="KAK4022323.1"/>
    <property type="molecule type" value="Genomic_DNA"/>
</dbReference>
<comment type="caution">
    <text evidence="1">The sequence shown here is derived from an EMBL/GenBank/DDBJ whole genome shotgun (WGS) entry which is preliminary data.</text>
</comment>
<sequence>MMIFQKNKNRKQKRRVKFGKETEEAEAAALRCCSGMRFAARTTPVSHGRPAAFRYYPTSSSSLLWPTSSSPPPTSTVARYANRLWPEQKGQATAAYKKKILFEKKKKNAGESSLGFLPISIEQCWKIPKFL</sequence>
<proteinExistence type="predicted"/>